<dbReference type="InterPro" id="IPR036890">
    <property type="entry name" value="HATPase_C_sf"/>
</dbReference>
<keyword evidence="1" id="KW-0808">Transferase</keyword>
<reference evidence="3 4" key="1">
    <citation type="submission" date="2021-05" db="EMBL/GenBank/DDBJ databases">
        <title>The draft genome of Geobacter luticola JCM 17780.</title>
        <authorList>
            <person name="Xu Z."/>
            <person name="Masuda Y."/>
            <person name="Itoh H."/>
            <person name="Senoo K."/>
        </authorList>
    </citation>
    <scope>NUCLEOTIDE SEQUENCE [LARGE SCALE GENOMIC DNA]</scope>
    <source>
        <strain evidence="3 4">JCM 17780</strain>
    </source>
</reference>
<dbReference type="InterPro" id="IPR003594">
    <property type="entry name" value="HATPase_dom"/>
</dbReference>
<evidence type="ECO:0000313" key="4">
    <source>
        <dbReference type="Proteomes" id="UP000756860"/>
    </source>
</evidence>
<gene>
    <name evidence="3" type="ORF">KI810_14950</name>
</gene>
<dbReference type="Gene3D" id="3.30.565.10">
    <property type="entry name" value="Histidine kinase-like ATPase, C-terminal domain"/>
    <property type="match status" value="1"/>
</dbReference>
<evidence type="ECO:0000259" key="2">
    <source>
        <dbReference type="Pfam" id="PF13581"/>
    </source>
</evidence>
<protein>
    <submittedName>
        <fullName evidence="3">ATP-binding protein</fullName>
    </submittedName>
</protein>
<dbReference type="CDD" id="cd16936">
    <property type="entry name" value="HATPase_RsbW-like"/>
    <property type="match status" value="1"/>
</dbReference>
<feature type="domain" description="Histidine kinase/HSP90-like ATPase" evidence="2">
    <location>
        <begin position="41"/>
        <end position="138"/>
    </location>
</feature>
<dbReference type="EMBL" id="JAHCVK010000010">
    <property type="protein sequence ID" value="MBT0654356.1"/>
    <property type="molecule type" value="Genomic_DNA"/>
</dbReference>
<keyword evidence="1" id="KW-0723">Serine/threonine-protein kinase</keyword>
<organism evidence="3 4">
    <name type="scientific">Geomobilimonas luticola</name>
    <dbReference type="NCBI Taxonomy" id="1114878"/>
    <lineage>
        <taxon>Bacteria</taxon>
        <taxon>Pseudomonadati</taxon>
        <taxon>Thermodesulfobacteriota</taxon>
        <taxon>Desulfuromonadia</taxon>
        <taxon>Geobacterales</taxon>
        <taxon>Geobacteraceae</taxon>
        <taxon>Geomobilimonas</taxon>
    </lineage>
</organism>
<dbReference type="PANTHER" id="PTHR35526">
    <property type="entry name" value="ANTI-SIGMA-F FACTOR RSBW-RELATED"/>
    <property type="match status" value="1"/>
</dbReference>
<evidence type="ECO:0000256" key="1">
    <source>
        <dbReference type="ARBA" id="ARBA00022527"/>
    </source>
</evidence>
<dbReference type="RefSeq" id="WP_214176366.1">
    <property type="nucleotide sequence ID" value="NZ_JAHCVK010000010.1"/>
</dbReference>
<dbReference type="Pfam" id="PF13581">
    <property type="entry name" value="HATPase_c_2"/>
    <property type="match status" value="1"/>
</dbReference>
<proteinExistence type="predicted"/>
<keyword evidence="1" id="KW-0418">Kinase</keyword>
<evidence type="ECO:0000313" key="3">
    <source>
        <dbReference type="EMBL" id="MBT0654356.1"/>
    </source>
</evidence>
<dbReference type="InterPro" id="IPR050267">
    <property type="entry name" value="Anti-sigma-factor_SerPK"/>
</dbReference>
<accession>A0ABS5SG75</accession>
<dbReference type="Proteomes" id="UP000756860">
    <property type="component" value="Unassembled WGS sequence"/>
</dbReference>
<keyword evidence="4" id="KW-1185">Reference proteome</keyword>
<dbReference type="GO" id="GO:0005524">
    <property type="term" value="F:ATP binding"/>
    <property type="evidence" value="ECO:0007669"/>
    <property type="project" value="UniProtKB-KW"/>
</dbReference>
<dbReference type="PANTHER" id="PTHR35526:SF3">
    <property type="entry name" value="ANTI-SIGMA-F FACTOR RSBW"/>
    <property type="match status" value="1"/>
</dbReference>
<keyword evidence="3" id="KW-0067">ATP-binding</keyword>
<sequence>MEKRAIEVDIKVPNQTRYLSLIGRIGEDIAKELDKFGGDRETLAYHINLVLTEAMVNAIKYANAEDPDKMVHIMITIADSELTIRVYDNGQGFDINSIPPPDFEKLEDRGRGVFIIKSIMDSVRYRKIDGGNVLEMSKRLQ</sequence>
<name>A0ABS5SG75_9BACT</name>
<keyword evidence="3" id="KW-0547">Nucleotide-binding</keyword>
<comment type="caution">
    <text evidence="3">The sequence shown here is derived from an EMBL/GenBank/DDBJ whole genome shotgun (WGS) entry which is preliminary data.</text>
</comment>
<dbReference type="SUPFAM" id="SSF55874">
    <property type="entry name" value="ATPase domain of HSP90 chaperone/DNA topoisomerase II/histidine kinase"/>
    <property type="match status" value="1"/>
</dbReference>